<sequence>MTDVKQLNVKPVKMLDLLNEAFTGALVIPDFQRDFVWARNQVEELLNSVINNYFIGSILLLETSSEKFGYRLIKGVDPQKIQKISTIKYVLDGQQRLTSLFYAFFEPNVPLIDLICKFYFRADTQDIFGMEDPEDIARRLRLGKQYKEKLLEILTSIYGDVSNLPTMGIFNNKEVLNQYFGNIPNLDLKTKGHLQELFEKIQQYTIPVIILPLHTSDEDIVNIFERINRTGTPLGIFELAVARYHPQGIKLNELKQEIKNNPILEILGAEAVLKVMALLQSREPKSKNLIGLLDTQKSKSENQAVFYTLWKSAVTFLERALKRMREVYGASKIKVGKRNLDLVPYTSMLIPLAVLLHDSDKKGNTKVLFDKVDFWYWTSVFMQRYTHAVDSKSFSDVRSIQDWFEKDESPPNLSCNCEYIRGEMLKAARSSALGKGFYELLILNGCKDLLTGQDVKITECHIDHLFPSSKFPKANNIFNLTILDKNTNQRKKDKLPSEFIAECLESHGDNQKKFIKTLESHFISEKALEAIKGNSFDEFIQARADLFISTLKERTVVP</sequence>
<dbReference type="Pfam" id="PF03235">
    <property type="entry name" value="GmrSD_N"/>
    <property type="match status" value="1"/>
</dbReference>
<dbReference type="InterPro" id="IPR004919">
    <property type="entry name" value="GmrSD_N"/>
</dbReference>
<dbReference type="InterPro" id="IPR003615">
    <property type="entry name" value="HNH_nuc"/>
</dbReference>
<dbReference type="Pfam" id="PF13395">
    <property type="entry name" value="HNH_4"/>
    <property type="match status" value="1"/>
</dbReference>
<dbReference type="PANTHER" id="PTHR37292">
    <property type="entry name" value="VNG6097C"/>
    <property type="match status" value="1"/>
</dbReference>
<dbReference type="Proteomes" id="UP000229227">
    <property type="component" value="Unassembled WGS sequence"/>
</dbReference>
<gene>
    <name evidence="3" type="ORF">COS91_01835</name>
</gene>
<accession>A0A2M6ZHR0</accession>
<evidence type="ECO:0000313" key="3">
    <source>
        <dbReference type="EMBL" id="PIU51936.1"/>
    </source>
</evidence>
<dbReference type="Gene3D" id="1.10.30.50">
    <property type="match status" value="1"/>
</dbReference>
<feature type="domain" description="HNH nuclease" evidence="2">
    <location>
        <begin position="455"/>
        <end position="496"/>
    </location>
</feature>
<comment type="caution">
    <text evidence="3">The sequence shown here is derived from an EMBL/GenBank/DDBJ whole genome shotgun (WGS) entry which is preliminary data.</text>
</comment>
<dbReference type="EMBL" id="PEWN01000029">
    <property type="protein sequence ID" value="PIU51936.1"/>
    <property type="molecule type" value="Genomic_DNA"/>
</dbReference>
<name>A0A2M6ZHR0_9BACT</name>
<evidence type="ECO:0008006" key="5">
    <source>
        <dbReference type="Google" id="ProtNLM"/>
    </source>
</evidence>
<organism evidence="3 4">
    <name type="scientific">Candidatus Desantisbacteria bacterium CG07_land_8_20_14_0_80_39_15</name>
    <dbReference type="NCBI Taxonomy" id="1974549"/>
    <lineage>
        <taxon>Bacteria</taxon>
        <taxon>Candidatus Desantisiibacteriota</taxon>
    </lineage>
</organism>
<proteinExistence type="predicted"/>
<dbReference type="PANTHER" id="PTHR37292:SF2">
    <property type="entry name" value="DUF262 DOMAIN-CONTAINING PROTEIN"/>
    <property type="match status" value="1"/>
</dbReference>
<evidence type="ECO:0000259" key="1">
    <source>
        <dbReference type="Pfam" id="PF03235"/>
    </source>
</evidence>
<evidence type="ECO:0000313" key="4">
    <source>
        <dbReference type="Proteomes" id="UP000229227"/>
    </source>
</evidence>
<dbReference type="AlphaFoldDB" id="A0A2M6ZHR0"/>
<reference evidence="4" key="1">
    <citation type="submission" date="2017-09" db="EMBL/GenBank/DDBJ databases">
        <title>Depth-based differentiation of microbial function through sediment-hosted aquifers and enrichment of novel symbionts in the deep terrestrial subsurface.</title>
        <authorList>
            <person name="Probst A.J."/>
            <person name="Ladd B."/>
            <person name="Jarett J.K."/>
            <person name="Geller-Mcgrath D.E."/>
            <person name="Sieber C.M.K."/>
            <person name="Emerson J.B."/>
            <person name="Anantharaman K."/>
            <person name="Thomas B.C."/>
            <person name="Malmstrom R."/>
            <person name="Stieglmeier M."/>
            <person name="Klingl A."/>
            <person name="Woyke T."/>
            <person name="Ryan C.M."/>
            <person name="Banfield J.F."/>
        </authorList>
    </citation>
    <scope>NUCLEOTIDE SEQUENCE [LARGE SCALE GENOMIC DNA]</scope>
</reference>
<feature type="domain" description="GmrSD restriction endonucleases N-terminal" evidence="1">
    <location>
        <begin position="16"/>
        <end position="244"/>
    </location>
</feature>
<protein>
    <recommendedName>
        <fullName evidence="5">DUF262 domain-containing protein</fullName>
    </recommendedName>
</protein>
<evidence type="ECO:0000259" key="2">
    <source>
        <dbReference type="Pfam" id="PF13395"/>
    </source>
</evidence>